<dbReference type="EC" id="3.5.1.23" evidence="1"/>
<evidence type="ECO:0000256" key="2">
    <source>
        <dbReference type="SAM" id="MobiDB-lite"/>
    </source>
</evidence>
<dbReference type="Proteomes" id="UP000016935">
    <property type="component" value="Unassembled WGS sequence"/>
</dbReference>
<evidence type="ECO:0000313" key="5">
    <source>
        <dbReference type="Proteomes" id="UP000016935"/>
    </source>
</evidence>
<dbReference type="InterPro" id="IPR029130">
    <property type="entry name" value="Acid_ceramidase_N"/>
</dbReference>
<feature type="compositionally biased region" description="Basic residues" evidence="2">
    <location>
        <begin position="247"/>
        <end position="259"/>
    </location>
</feature>
<evidence type="ECO:0000313" key="4">
    <source>
        <dbReference type="EMBL" id="EOA84264.1"/>
    </source>
</evidence>
<feature type="domain" description="Acid ceramidase N-terminal" evidence="3">
    <location>
        <begin position="6"/>
        <end position="61"/>
    </location>
</feature>
<dbReference type="PANTHER" id="PTHR28583:SF1">
    <property type="entry name" value="ACID CERAMIDASE"/>
    <property type="match status" value="1"/>
</dbReference>
<dbReference type="EMBL" id="KB908814">
    <property type="protein sequence ID" value="EOA84264.1"/>
    <property type="molecule type" value="Genomic_DNA"/>
</dbReference>
<dbReference type="GeneID" id="19401753"/>
<reference evidence="4 5" key="2">
    <citation type="journal article" date="2013" name="PLoS Genet.">
        <title>Comparative genome structure, secondary metabolite, and effector coding capacity across Cochliobolus pathogens.</title>
        <authorList>
            <person name="Condon B.J."/>
            <person name="Leng Y."/>
            <person name="Wu D."/>
            <person name="Bushley K.E."/>
            <person name="Ohm R.A."/>
            <person name="Otillar R."/>
            <person name="Martin J."/>
            <person name="Schackwitz W."/>
            <person name="Grimwood J."/>
            <person name="MohdZainudin N."/>
            <person name="Xue C."/>
            <person name="Wang R."/>
            <person name="Manning V.A."/>
            <person name="Dhillon B."/>
            <person name="Tu Z.J."/>
            <person name="Steffenson B.J."/>
            <person name="Salamov A."/>
            <person name="Sun H."/>
            <person name="Lowry S."/>
            <person name="LaButti K."/>
            <person name="Han J."/>
            <person name="Copeland A."/>
            <person name="Lindquist E."/>
            <person name="Barry K."/>
            <person name="Schmutz J."/>
            <person name="Baker S.E."/>
            <person name="Ciuffetti L.M."/>
            <person name="Grigoriev I.V."/>
            <person name="Zhong S."/>
            <person name="Turgeon B.G."/>
        </authorList>
    </citation>
    <scope>NUCLEOTIDE SEQUENCE [LARGE SCALE GENOMIC DNA]</scope>
    <source>
        <strain evidence="5">28A</strain>
    </source>
</reference>
<feature type="region of interest" description="Disordered" evidence="2">
    <location>
        <begin position="241"/>
        <end position="266"/>
    </location>
</feature>
<feature type="compositionally biased region" description="Acidic residues" evidence="2">
    <location>
        <begin position="120"/>
        <end position="134"/>
    </location>
</feature>
<proteinExistence type="predicted"/>
<reference evidence="4 5" key="1">
    <citation type="journal article" date="2012" name="PLoS Pathog.">
        <title>Diverse lifestyles and strategies of plant pathogenesis encoded in the genomes of eighteen Dothideomycetes fungi.</title>
        <authorList>
            <person name="Ohm R.A."/>
            <person name="Feau N."/>
            <person name="Henrissat B."/>
            <person name="Schoch C.L."/>
            <person name="Horwitz B.A."/>
            <person name="Barry K.W."/>
            <person name="Condon B.J."/>
            <person name="Copeland A.C."/>
            <person name="Dhillon B."/>
            <person name="Glaser F."/>
            <person name="Hesse C.N."/>
            <person name="Kosti I."/>
            <person name="LaButti K."/>
            <person name="Lindquist E.A."/>
            <person name="Lucas S."/>
            <person name="Salamov A.A."/>
            <person name="Bradshaw R.E."/>
            <person name="Ciuffetti L."/>
            <person name="Hamelin R.C."/>
            <person name="Kema G.H.J."/>
            <person name="Lawrence C."/>
            <person name="Scott J.A."/>
            <person name="Spatafora J.W."/>
            <person name="Turgeon B.G."/>
            <person name="de Wit P.J.G.M."/>
            <person name="Zhong S."/>
            <person name="Goodwin S.B."/>
            <person name="Grigoriev I.V."/>
        </authorList>
    </citation>
    <scope>NUCLEOTIDE SEQUENCE [LARGE SCALE GENOMIC DNA]</scope>
    <source>
        <strain evidence="5">28A</strain>
    </source>
</reference>
<dbReference type="GO" id="GO:0017040">
    <property type="term" value="F:N-acylsphingosine amidohydrolase activity"/>
    <property type="evidence" value="ECO:0007669"/>
    <property type="project" value="UniProtKB-EC"/>
</dbReference>
<evidence type="ECO:0000256" key="1">
    <source>
        <dbReference type="ARBA" id="ARBA00011891"/>
    </source>
</evidence>
<dbReference type="Pfam" id="PF15508">
    <property type="entry name" value="NAAA-beta"/>
    <property type="match status" value="1"/>
</dbReference>
<protein>
    <recommendedName>
        <fullName evidence="1">ceramidase</fullName>
        <ecNumber evidence="1">3.5.1.23</ecNumber>
    </recommendedName>
</protein>
<dbReference type="HOGENOM" id="CLU_051035_0_0_1"/>
<name>R0K3W5_EXST2</name>
<feature type="region of interest" description="Disordered" evidence="2">
    <location>
        <begin position="110"/>
        <end position="134"/>
    </location>
</feature>
<gene>
    <name evidence="4" type="ORF">SETTUDRAFT_180291</name>
</gene>
<dbReference type="AlphaFoldDB" id="R0K3W5"/>
<sequence>MASTNTPPIYTINLSLPPSDRYTFAAQSHAASLRQIPKLYSEATSHLGLPAWFFHLLGRILLRRLHSREHTEELRGISKACGLPMYLLIAYNVFLDLLLGCTSGGIKVKNGRPRRRGGVGEEEEEDDDDDDDDNSATMLHFRTLDWSMPLLRDLIVQFEFVEHEGGHVVARTVGYVGFVGVLTGVRKGLSVSLNFRPYHNALGSFTLSNLAYYWNTVLVVLGQRPSISALLRECLIPRPGAGGGTRPRTKLSKNKKAKQRKQEKEEKRIEIPTILPPYSTNTVLSVFPTLPTPVAYLIFCTPTETLVLEKDFRTANILRSSAFLATTNHDVAFETPSCTSTTTTANSQTRKHAFLQSSMREILDESIERKQCLSRKWEAWNQRQTRKTMRGQTAAKGVALATLRRWIEAYPVCNEVTHFACIMDPSEGVFRWVRKFEEGEIED</sequence>
<dbReference type="eggNOG" id="ENOG502REHN">
    <property type="taxonomic scope" value="Eukaryota"/>
</dbReference>
<organism evidence="4 5">
    <name type="scientific">Exserohilum turcicum (strain 28A)</name>
    <name type="common">Northern leaf blight fungus</name>
    <name type="synonym">Setosphaeria turcica</name>
    <dbReference type="NCBI Taxonomy" id="671987"/>
    <lineage>
        <taxon>Eukaryota</taxon>
        <taxon>Fungi</taxon>
        <taxon>Dikarya</taxon>
        <taxon>Ascomycota</taxon>
        <taxon>Pezizomycotina</taxon>
        <taxon>Dothideomycetes</taxon>
        <taxon>Pleosporomycetidae</taxon>
        <taxon>Pleosporales</taxon>
        <taxon>Pleosporineae</taxon>
        <taxon>Pleosporaceae</taxon>
        <taxon>Exserohilum</taxon>
    </lineage>
</organism>
<dbReference type="RefSeq" id="XP_008028609.1">
    <property type="nucleotide sequence ID" value="XM_008030418.1"/>
</dbReference>
<dbReference type="OrthoDB" id="5273684at2759"/>
<dbReference type="STRING" id="671987.R0K3W5"/>
<accession>R0K3W5</accession>
<dbReference type="PANTHER" id="PTHR28583">
    <property type="entry name" value="ACID AMIDASE"/>
    <property type="match status" value="1"/>
</dbReference>
<evidence type="ECO:0000259" key="3">
    <source>
        <dbReference type="Pfam" id="PF15508"/>
    </source>
</evidence>
<keyword evidence="5" id="KW-1185">Reference proteome</keyword>